<keyword evidence="2" id="KW-1185">Reference proteome</keyword>
<dbReference type="EMBL" id="NCKV01039594">
    <property type="protein sequence ID" value="RWS18445.1"/>
    <property type="molecule type" value="Genomic_DNA"/>
</dbReference>
<comment type="caution">
    <text evidence="1">The sequence shown here is derived from an EMBL/GenBank/DDBJ whole genome shotgun (WGS) entry which is preliminary data.</text>
</comment>
<name>A0A443RT99_9ACAR</name>
<evidence type="ECO:0000313" key="2">
    <source>
        <dbReference type="Proteomes" id="UP000288716"/>
    </source>
</evidence>
<sequence>MRHVGVDVFLDRKHIQDEVTGLGQGVTDNKYTKETFEILIERKPFQNRNVSLKSQIESIKQLNPFYSMHHTSEVNLRDVNLIQSPFTCYLHLFNFRENHVNTGDNFHLCFIDSLQVANQNAWMNNNSIYAHYLLT</sequence>
<dbReference type="InterPro" id="IPR011013">
    <property type="entry name" value="Gal_mutarotase_sf_dom"/>
</dbReference>
<dbReference type="VEuPathDB" id="VectorBase:LDEU013595"/>
<dbReference type="SUPFAM" id="SSF74650">
    <property type="entry name" value="Galactose mutarotase-like"/>
    <property type="match status" value="1"/>
</dbReference>
<protein>
    <submittedName>
        <fullName evidence="1">Alpha-mannosidase 2-like protein</fullName>
    </submittedName>
</protein>
<dbReference type="AlphaFoldDB" id="A0A443RT99"/>
<accession>A0A443RT99</accession>
<evidence type="ECO:0000313" key="1">
    <source>
        <dbReference type="EMBL" id="RWS18445.1"/>
    </source>
</evidence>
<gene>
    <name evidence="1" type="ORF">B4U80_14611</name>
</gene>
<reference evidence="1 2" key="1">
    <citation type="journal article" date="2018" name="Gigascience">
        <title>Genomes of trombidid mites reveal novel predicted allergens and laterally-transferred genes associated with secondary metabolism.</title>
        <authorList>
            <person name="Dong X."/>
            <person name="Chaisiri K."/>
            <person name="Xia D."/>
            <person name="Armstrong S.D."/>
            <person name="Fang Y."/>
            <person name="Donnelly M.J."/>
            <person name="Kadowaki T."/>
            <person name="McGarry J.W."/>
            <person name="Darby A.C."/>
            <person name="Makepeace B.L."/>
        </authorList>
    </citation>
    <scope>NUCLEOTIDE SEQUENCE [LARGE SCALE GENOMIC DNA]</scope>
    <source>
        <strain evidence="1">UoL-UT</strain>
    </source>
</reference>
<feature type="non-terminal residue" evidence="1">
    <location>
        <position position="135"/>
    </location>
</feature>
<proteinExistence type="predicted"/>
<organism evidence="1 2">
    <name type="scientific">Leptotrombidium deliense</name>
    <dbReference type="NCBI Taxonomy" id="299467"/>
    <lineage>
        <taxon>Eukaryota</taxon>
        <taxon>Metazoa</taxon>
        <taxon>Ecdysozoa</taxon>
        <taxon>Arthropoda</taxon>
        <taxon>Chelicerata</taxon>
        <taxon>Arachnida</taxon>
        <taxon>Acari</taxon>
        <taxon>Acariformes</taxon>
        <taxon>Trombidiformes</taxon>
        <taxon>Prostigmata</taxon>
        <taxon>Anystina</taxon>
        <taxon>Parasitengona</taxon>
        <taxon>Trombiculoidea</taxon>
        <taxon>Trombiculidae</taxon>
        <taxon>Leptotrombidium</taxon>
    </lineage>
</organism>
<dbReference type="GO" id="GO:0003824">
    <property type="term" value="F:catalytic activity"/>
    <property type="evidence" value="ECO:0007669"/>
    <property type="project" value="InterPro"/>
</dbReference>
<dbReference type="GO" id="GO:0005975">
    <property type="term" value="P:carbohydrate metabolic process"/>
    <property type="evidence" value="ECO:0007669"/>
    <property type="project" value="InterPro"/>
</dbReference>
<dbReference type="GO" id="GO:0030246">
    <property type="term" value="F:carbohydrate binding"/>
    <property type="evidence" value="ECO:0007669"/>
    <property type="project" value="InterPro"/>
</dbReference>
<dbReference type="Proteomes" id="UP000288716">
    <property type="component" value="Unassembled WGS sequence"/>
</dbReference>
<dbReference type="Gene3D" id="2.70.98.30">
    <property type="entry name" value="Golgi alpha-mannosidase II, domain 4"/>
    <property type="match status" value="1"/>
</dbReference>